<dbReference type="AlphaFoldDB" id="A0A9N9G5A1"/>
<proteinExistence type="predicted"/>
<dbReference type="Proteomes" id="UP000789396">
    <property type="component" value="Unassembled WGS sequence"/>
</dbReference>
<accession>A0A9N9G5A1</accession>
<dbReference type="EMBL" id="CAJVPZ010006806">
    <property type="protein sequence ID" value="CAG8578149.1"/>
    <property type="molecule type" value="Genomic_DNA"/>
</dbReference>
<feature type="non-terminal residue" evidence="1">
    <location>
        <position position="138"/>
    </location>
</feature>
<dbReference type="OrthoDB" id="10575997at2759"/>
<gene>
    <name evidence="1" type="ORF">RFULGI_LOCUS5732</name>
</gene>
<keyword evidence="2" id="KW-1185">Reference proteome</keyword>
<evidence type="ECO:0000313" key="1">
    <source>
        <dbReference type="EMBL" id="CAG8578149.1"/>
    </source>
</evidence>
<comment type="caution">
    <text evidence="1">The sequence shown here is derived from an EMBL/GenBank/DDBJ whole genome shotgun (WGS) entry which is preliminary data.</text>
</comment>
<protein>
    <submittedName>
        <fullName evidence="1">15406_t:CDS:1</fullName>
    </submittedName>
</protein>
<reference evidence="1" key="1">
    <citation type="submission" date="2021-06" db="EMBL/GenBank/DDBJ databases">
        <authorList>
            <person name="Kallberg Y."/>
            <person name="Tangrot J."/>
            <person name="Rosling A."/>
        </authorList>
    </citation>
    <scope>NUCLEOTIDE SEQUENCE</scope>
    <source>
        <strain evidence="1">IN212</strain>
    </source>
</reference>
<sequence>MKVGEIDKGNDDKVKKDDTFNKIDKVEIDGNVYGEDYGDYEKEYGDIDEAVEGKDDQNDDIYDENPSDYEEYCDYEDGYDDVNEVHNDHEEEFRYDSYEFILGFLNRYGDYVSEIDIKNKFMEADKIIKTSATVTTIT</sequence>
<organism evidence="1 2">
    <name type="scientific">Racocetra fulgida</name>
    <dbReference type="NCBI Taxonomy" id="60492"/>
    <lineage>
        <taxon>Eukaryota</taxon>
        <taxon>Fungi</taxon>
        <taxon>Fungi incertae sedis</taxon>
        <taxon>Mucoromycota</taxon>
        <taxon>Glomeromycotina</taxon>
        <taxon>Glomeromycetes</taxon>
        <taxon>Diversisporales</taxon>
        <taxon>Gigasporaceae</taxon>
        <taxon>Racocetra</taxon>
    </lineage>
</organism>
<name>A0A9N9G5A1_9GLOM</name>
<evidence type="ECO:0000313" key="2">
    <source>
        <dbReference type="Proteomes" id="UP000789396"/>
    </source>
</evidence>